<feature type="compositionally biased region" description="Low complexity" evidence="1">
    <location>
        <begin position="125"/>
        <end position="145"/>
    </location>
</feature>
<protein>
    <submittedName>
        <fullName evidence="2">Uncharacterized protein</fullName>
    </submittedName>
</protein>
<evidence type="ECO:0000313" key="3">
    <source>
        <dbReference type="Proteomes" id="UP000006352"/>
    </source>
</evidence>
<evidence type="ECO:0000313" key="2">
    <source>
        <dbReference type="EMBL" id="CCL98869.1"/>
    </source>
</evidence>
<dbReference type="InParanoid" id="J4H0S7"/>
<dbReference type="HOGENOM" id="CLU_677987_0_0_1"/>
<dbReference type="AlphaFoldDB" id="J4H0S7"/>
<name>J4H0S7_9APHY</name>
<feature type="compositionally biased region" description="Polar residues" evidence="1">
    <location>
        <begin position="306"/>
        <end position="318"/>
    </location>
</feature>
<dbReference type="RefSeq" id="XP_012178152.1">
    <property type="nucleotide sequence ID" value="XM_012322762.1"/>
</dbReference>
<feature type="compositionally biased region" description="Low complexity" evidence="1">
    <location>
        <begin position="321"/>
        <end position="337"/>
    </location>
</feature>
<dbReference type="EMBL" id="HE796904">
    <property type="protein sequence ID" value="CCL98869.1"/>
    <property type="molecule type" value="Genomic_DNA"/>
</dbReference>
<sequence length="406" mass="44722">MSQSLQSIRDPPDAQRVAHQAAFDSINHPVSSGGEKHRNSPLSDGQNAWAFSHPDAHLAHSTTTPSTQQHTPMFAPPPMFYDPGDVAVQQSADYQQWVENYNQQGAQYAYPQGAHPGNVPHFVYQQQQQQQQQQTSSQPQPQQMQDVSVGIMEAQPNQFGYDTTTYSSTAQVSYDQPFMQRAAVDRPQRAMPRQHRRPTASTGATVQYQSAQQQMTQHLSVPAIDTSFQQYQTFQQPEQANESFTYAAEQVQSAPAEQLPHQEYSWKAYEFPETASGAPSTTAFTPPARFSTSPALSPFTDEGQPSYLTSNRPGSAGTSLPAAPASRSSPSQPQGAGKRMQDKRTGAGSQSKKRVRTSGQESEQSDDEGFPPMSITMPPSSGHDHFATRLYVLISFFQLANTDLEC</sequence>
<proteinExistence type="predicted"/>
<dbReference type="Proteomes" id="UP000006352">
    <property type="component" value="Unassembled WGS sequence"/>
</dbReference>
<keyword evidence="3" id="KW-1185">Reference proteome</keyword>
<feature type="compositionally biased region" description="Polar residues" evidence="1">
    <location>
        <begin position="277"/>
        <end position="295"/>
    </location>
</feature>
<feature type="region of interest" description="Disordered" evidence="1">
    <location>
        <begin position="1"/>
        <end position="85"/>
    </location>
</feature>
<feature type="region of interest" description="Disordered" evidence="1">
    <location>
        <begin position="124"/>
        <end position="145"/>
    </location>
</feature>
<feature type="region of interest" description="Disordered" evidence="1">
    <location>
        <begin position="275"/>
        <end position="381"/>
    </location>
</feature>
<accession>J4H0S7</accession>
<feature type="compositionally biased region" description="Low complexity" evidence="1">
    <location>
        <begin position="60"/>
        <end position="72"/>
    </location>
</feature>
<dbReference type="GeneID" id="24093780"/>
<reference evidence="2 3" key="1">
    <citation type="journal article" date="2012" name="Appl. Environ. Microbiol.">
        <title>Short-read sequencing for genomic analysis of the brown rot fungus Fibroporia radiculosa.</title>
        <authorList>
            <person name="Tang J.D."/>
            <person name="Perkins A.D."/>
            <person name="Sonstegard T.S."/>
            <person name="Schroeder S.G."/>
            <person name="Burgess S.C."/>
            <person name="Diehl S.V."/>
        </authorList>
    </citation>
    <scope>NUCLEOTIDE SEQUENCE [LARGE SCALE GENOMIC DNA]</scope>
    <source>
        <strain evidence="2 3">TFFH 294</strain>
    </source>
</reference>
<organism evidence="2 3">
    <name type="scientific">Fibroporia radiculosa</name>
    <dbReference type="NCBI Taxonomy" id="599839"/>
    <lineage>
        <taxon>Eukaryota</taxon>
        <taxon>Fungi</taxon>
        <taxon>Dikarya</taxon>
        <taxon>Basidiomycota</taxon>
        <taxon>Agaricomycotina</taxon>
        <taxon>Agaricomycetes</taxon>
        <taxon>Polyporales</taxon>
        <taxon>Fibroporiaceae</taxon>
        <taxon>Fibroporia</taxon>
    </lineage>
</organism>
<evidence type="ECO:0000256" key="1">
    <source>
        <dbReference type="SAM" id="MobiDB-lite"/>
    </source>
</evidence>
<gene>
    <name evidence="2" type="ORF">FIBRA_00876</name>
</gene>